<sequence length="319" mass="35016">MKRHLLLWLLICGFAPAVWAQQQAVPRVVVSIKPIHSLVAAVMEGVGEPQLLVKGAGSPHGYALRPSEAQMLAEAGLVVWVGEGLETFLQRPLATLGKSAQQLELADHLQDRMLPVRAGGPWEGHAHDHQGDDHKDAHHGDDHAHASLKSLNHHIWTSPLVAKEIVHHVAVTLSNMDPSHQAQYQKNAAELQKKLELLYQEVRQQLAPVSSTPYIVFHDAYQYFERDFRLNAVGSVTIDTERSPGARRIKEVRGKITELGARAVFSEPQFQSRIVATVLEGTGAKAGVLDPLGAELAEGPEAYFSLIRTMATSILSTLR</sequence>
<feature type="chain" id="PRO_5035296450" evidence="5">
    <location>
        <begin position="21"/>
        <end position="319"/>
    </location>
</feature>
<evidence type="ECO:0000256" key="1">
    <source>
        <dbReference type="ARBA" id="ARBA00011028"/>
    </source>
</evidence>
<dbReference type="RefSeq" id="WP_191154657.1">
    <property type="nucleotide sequence ID" value="NZ_JACWUN010000006.1"/>
</dbReference>
<evidence type="ECO:0000256" key="4">
    <source>
        <dbReference type="SAM" id="MobiDB-lite"/>
    </source>
</evidence>
<organism evidence="6 7">
    <name type="scientific">Pelovirga terrestris</name>
    <dbReference type="NCBI Taxonomy" id="2771352"/>
    <lineage>
        <taxon>Bacteria</taxon>
        <taxon>Pseudomonadati</taxon>
        <taxon>Thermodesulfobacteriota</taxon>
        <taxon>Desulfuromonadia</taxon>
        <taxon>Geobacterales</taxon>
        <taxon>Geobacteraceae</taxon>
        <taxon>Pelovirga</taxon>
    </lineage>
</organism>
<feature type="region of interest" description="Disordered" evidence="4">
    <location>
        <begin position="119"/>
        <end position="143"/>
    </location>
</feature>
<name>A0A8J6QPN7_9BACT</name>
<dbReference type="Pfam" id="PF01297">
    <property type="entry name" value="ZnuA"/>
    <property type="match status" value="1"/>
</dbReference>
<dbReference type="InterPro" id="IPR006127">
    <property type="entry name" value="ZnuA-like"/>
</dbReference>
<accession>A0A8J6QPN7</accession>
<comment type="similarity">
    <text evidence="1">Belongs to the bacterial solute-binding protein 9 family.</text>
</comment>
<keyword evidence="2" id="KW-0813">Transport</keyword>
<feature type="signal peptide" evidence="5">
    <location>
        <begin position="1"/>
        <end position="20"/>
    </location>
</feature>
<dbReference type="GO" id="GO:0046872">
    <property type="term" value="F:metal ion binding"/>
    <property type="evidence" value="ECO:0007669"/>
    <property type="project" value="InterPro"/>
</dbReference>
<dbReference type="EMBL" id="JACWUN010000006">
    <property type="protein sequence ID" value="MBD1400298.1"/>
    <property type="molecule type" value="Genomic_DNA"/>
</dbReference>
<evidence type="ECO:0000256" key="3">
    <source>
        <dbReference type="ARBA" id="ARBA00022729"/>
    </source>
</evidence>
<reference evidence="6" key="1">
    <citation type="submission" date="2020-09" db="EMBL/GenBank/DDBJ databases">
        <title>Pelobacter alkaliphilus sp. nov., a novel anaerobic arsenate-reducing bacterium from terrestrial mud volcano.</title>
        <authorList>
            <person name="Khomyakova M.A."/>
            <person name="Merkel A.Y."/>
            <person name="Slobodkin A.I."/>
        </authorList>
    </citation>
    <scope>NUCLEOTIDE SEQUENCE</scope>
    <source>
        <strain evidence="6">M08fum</strain>
    </source>
</reference>
<dbReference type="Gene3D" id="3.40.50.1980">
    <property type="entry name" value="Nitrogenase molybdenum iron protein domain"/>
    <property type="match status" value="2"/>
</dbReference>
<keyword evidence="7" id="KW-1185">Reference proteome</keyword>
<dbReference type="GO" id="GO:0030001">
    <property type="term" value="P:metal ion transport"/>
    <property type="evidence" value="ECO:0007669"/>
    <property type="project" value="InterPro"/>
</dbReference>
<dbReference type="PANTHER" id="PTHR42953:SF3">
    <property type="entry name" value="HIGH-AFFINITY ZINC UPTAKE SYSTEM PROTEIN ZNUA"/>
    <property type="match status" value="1"/>
</dbReference>
<evidence type="ECO:0000256" key="2">
    <source>
        <dbReference type="ARBA" id="ARBA00022448"/>
    </source>
</evidence>
<gene>
    <name evidence="6" type="ORF">ICT70_06415</name>
</gene>
<dbReference type="Proteomes" id="UP000632828">
    <property type="component" value="Unassembled WGS sequence"/>
</dbReference>
<keyword evidence="3 5" id="KW-0732">Signal</keyword>
<evidence type="ECO:0000256" key="5">
    <source>
        <dbReference type="SAM" id="SignalP"/>
    </source>
</evidence>
<feature type="compositionally biased region" description="Basic and acidic residues" evidence="4">
    <location>
        <begin position="124"/>
        <end position="143"/>
    </location>
</feature>
<comment type="caution">
    <text evidence="6">The sequence shown here is derived from an EMBL/GenBank/DDBJ whole genome shotgun (WGS) entry which is preliminary data.</text>
</comment>
<evidence type="ECO:0000313" key="6">
    <source>
        <dbReference type="EMBL" id="MBD1400298.1"/>
    </source>
</evidence>
<dbReference type="AlphaFoldDB" id="A0A8J6QPN7"/>
<protein>
    <submittedName>
        <fullName evidence="6">Zinc ABC transporter substrate-binding protein</fullName>
    </submittedName>
</protein>
<evidence type="ECO:0000313" key="7">
    <source>
        <dbReference type="Proteomes" id="UP000632828"/>
    </source>
</evidence>
<dbReference type="InterPro" id="IPR050492">
    <property type="entry name" value="Bact_metal-bind_prot9"/>
</dbReference>
<dbReference type="SUPFAM" id="SSF53807">
    <property type="entry name" value="Helical backbone' metal receptor"/>
    <property type="match status" value="1"/>
</dbReference>
<proteinExistence type="inferred from homology"/>
<dbReference type="PANTHER" id="PTHR42953">
    <property type="entry name" value="HIGH-AFFINITY ZINC UPTAKE SYSTEM PROTEIN ZNUA-RELATED"/>
    <property type="match status" value="1"/>
</dbReference>